<feature type="region of interest" description="Disordered" evidence="6">
    <location>
        <begin position="133"/>
        <end position="153"/>
    </location>
</feature>
<evidence type="ECO:0000313" key="10">
    <source>
        <dbReference type="Proteomes" id="UP001059380"/>
    </source>
</evidence>
<evidence type="ECO:0000259" key="8">
    <source>
        <dbReference type="Pfam" id="PF14464"/>
    </source>
</evidence>
<sequence length="771" mass="85534">MLQGPKTALEQVRAIASAPGSPLELLEFDEVDDGGLHIHVSIDCSGIPHHQGGMPLRARERFHILVPKGFPFEVPVLVVSHKRFLGFPHVYWGYYLCLYQAPETEWNPSDGMLGFTERVDLFLRNAAAGTLDRVGAPMHPPTTPASRRNDLPTVIPKADTPPTEGHTWFGFATIENISRRRIDITGWKSILDEEWPDGPVAAAVLLNGPLSHQFPSTIGELITALQERGVNRNTLSLLLRCGLIQTEADAPLLLIIGAPMRGIKGAEGPKQHLTAWWIDPETANRLRLAMPKTTDSEELRSLRADFEHTYFTILEQQRVHWCPLFEDRPEIIVRRDGGTPAGWFRGKSVTVWGCGAIGAQIAEGVARAGAARLNLYDNARIKPGVLLRQPYDDVEVGDFKADALKQRLQRIRPDLMIHAQVADVRQGVLDREDWHDGADIVFDATASRSVLAKLEWTRKTHFHRVPIISLVFGPRARKGMLLVVGPGHSGGPFDASRSAKLRLLTDKRGKKYLEDFFPQTAGHAFQPEPGCSEPTFIGSYSDVASLSHLMLNAVPEILESLHPSEAEARFYSPSIDAPDNTGQLRYRIDGRLQSHDLTSGFEIRISRSAWLQMQRHINQSAWRFGRRVETGGILLGERDESLKLMWVDEFSAPPRDSTLTATEFICGTEGTAKLHEQRNRVSRGSVRYVGMWHTHPDSLPVPSATDIQAMALLSDETGGLLAHSLMIIIGTPYQRLALATYAFSQAELREGRFTRLCAVSHPPSALQAAGS</sequence>
<dbReference type="InterPro" id="IPR035985">
    <property type="entry name" value="Ubiquitin-activating_enz"/>
</dbReference>
<gene>
    <name evidence="9" type="ORF">MOP44_04780</name>
</gene>
<keyword evidence="2" id="KW-0479">Metal-binding</keyword>
<proteinExistence type="predicted"/>
<dbReference type="GO" id="GO:0061503">
    <property type="term" value="F:tRNA threonylcarbamoyladenosine dehydratase"/>
    <property type="evidence" value="ECO:0007669"/>
    <property type="project" value="TreeGrafter"/>
</dbReference>
<accession>A0A9J7BU39</accession>
<organism evidence="9 10">
    <name type="scientific">Occallatibacter riparius</name>
    <dbReference type="NCBI Taxonomy" id="1002689"/>
    <lineage>
        <taxon>Bacteria</taxon>
        <taxon>Pseudomonadati</taxon>
        <taxon>Acidobacteriota</taxon>
        <taxon>Terriglobia</taxon>
        <taxon>Terriglobales</taxon>
        <taxon>Acidobacteriaceae</taxon>
        <taxon>Occallatibacter</taxon>
    </lineage>
</organism>
<feature type="domain" description="THIF-type NAD/FAD binding fold" evidence="7">
    <location>
        <begin position="348"/>
        <end position="469"/>
    </location>
</feature>
<dbReference type="SUPFAM" id="SSF54495">
    <property type="entry name" value="UBC-like"/>
    <property type="match status" value="1"/>
</dbReference>
<keyword evidence="5" id="KW-0482">Metalloprotease</keyword>
<dbReference type="Gene3D" id="3.40.50.720">
    <property type="entry name" value="NAD(P)-binding Rossmann-like Domain"/>
    <property type="match status" value="1"/>
</dbReference>
<dbReference type="GO" id="GO:0061504">
    <property type="term" value="P:cyclic threonylcarbamoyladenosine biosynthetic process"/>
    <property type="evidence" value="ECO:0007669"/>
    <property type="project" value="TreeGrafter"/>
</dbReference>
<evidence type="ECO:0000259" key="7">
    <source>
        <dbReference type="Pfam" id="PF00899"/>
    </source>
</evidence>
<keyword evidence="1" id="KW-0645">Protease</keyword>
<evidence type="ECO:0000256" key="5">
    <source>
        <dbReference type="ARBA" id="ARBA00023049"/>
    </source>
</evidence>
<keyword evidence="4" id="KW-0862">Zinc</keyword>
<dbReference type="GO" id="GO:0008237">
    <property type="term" value="F:metallopeptidase activity"/>
    <property type="evidence" value="ECO:0007669"/>
    <property type="project" value="UniProtKB-KW"/>
</dbReference>
<dbReference type="Pfam" id="PF00899">
    <property type="entry name" value="ThiF"/>
    <property type="match status" value="1"/>
</dbReference>
<evidence type="ECO:0000256" key="2">
    <source>
        <dbReference type="ARBA" id="ARBA00022723"/>
    </source>
</evidence>
<feature type="domain" description="JAB" evidence="8">
    <location>
        <begin position="628"/>
        <end position="731"/>
    </location>
</feature>
<protein>
    <submittedName>
        <fullName evidence="9">ThiF family adenylyltransferase</fullName>
    </submittedName>
</protein>
<dbReference type="GO" id="GO:0006508">
    <property type="term" value="P:proteolysis"/>
    <property type="evidence" value="ECO:0007669"/>
    <property type="project" value="UniProtKB-KW"/>
</dbReference>
<dbReference type="SUPFAM" id="SSF102712">
    <property type="entry name" value="JAB1/MPN domain"/>
    <property type="match status" value="1"/>
</dbReference>
<keyword evidence="9" id="KW-0548">Nucleotidyltransferase</keyword>
<dbReference type="InterPro" id="IPR028090">
    <property type="entry name" value="JAB_dom_prok"/>
</dbReference>
<dbReference type="Gene3D" id="3.40.140.10">
    <property type="entry name" value="Cytidine Deaminase, domain 2"/>
    <property type="match status" value="1"/>
</dbReference>
<dbReference type="Pfam" id="PF14457">
    <property type="entry name" value="Prok-E2_A"/>
    <property type="match status" value="1"/>
</dbReference>
<dbReference type="AlphaFoldDB" id="A0A9J7BU39"/>
<dbReference type="GO" id="GO:0046872">
    <property type="term" value="F:metal ion binding"/>
    <property type="evidence" value="ECO:0007669"/>
    <property type="project" value="UniProtKB-KW"/>
</dbReference>
<dbReference type="PANTHER" id="PTHR43267:SF1">
    <property type="entry name" value="TRNA THREONYLCARBAMOYLADENOSINE DEHYDRATASE"/>
    <property type="match status" value="1"/>
</dbReference>
<dbReference type="GO" id="GO:0008641">
    <property type="term" value="F:ubiquitin-like modifier activating enzyme activity"/>
    <property type="evidence" value="ECO:0007669"/>
    <property type="project" value="InterPro"/>
</dbReference>
<dbReference type="RefSeq" id="WP_260794776.1">
    <property type="nucleotide sequence ID" value="NZ_CP093313.1"/>
</dbReference>
<evidence type="ECO:0000256" key="3">
    <source>
        <dbReference type="ARBA" id="ARBA00022801"/>
    </source>
</evidence>
<dbReference type="InterPro" id="IPR032865">
    <property type="entry name" value="Prok-E2_A"/>
</dbReference>
<dbReference type="CDD" id="cd01483">
    <property type="entry name" value="E1_enzyme_family"/>
    <property type="match status" value="1"/>
</dbReference>
<dbReference type="PANTHER" id="PTHR43267">
    <property type="entry name" value="TRNA THREONYLCARBAMOYLADENOSINE DEHYDRATASE"/>
    <property type="match status" value="1"/>
</dbReference>
<dbReference type="InterPro" id="IPR016135">
    <property type="entry name" value="UBQ-conjugating_enzyme/RWD"/>
</dbReference>
<dbReference type="SUPFAM" id="SSF69572">
    <property type="entry name" value="Activating enzymes of the ubiquitin-like proteins"/>
    <property type="match status" value="1"/>
</dbReference>
<dbReference type="InterPro" id="IPR000594">
    <property type="entry name" value="ThiF_NAD_FAD-bd"/>
</dbReference>
<dbReference type="KEGG" id="orp:MOP44_04780"/>
<keyword evidence="10" id="KW-1185">Reference proteome</keyword>
<reference evidence="9" key="1">
    <citation type="submission" date="2021-04" db="EMBL/GenBank/DDBJ databases">
        <title>Phylogenetic analysis of Acidobacteriaceae.</title>
        <authorList>
            <person name="Qiu L."/>
            <person name="Zhang Q."/>
        </authorList>
    </citation>
    <scope>NUCLEOTIDE SEQUENCE</scope>
    <source>
        <strain evidence="9">DSM 25168</strain>
    </source>
</reference>
<dbReference type="InterPro" id="IPR045886">
    <property type="entry name" value="ThiF/MoeB/HesA"/>
</dbReference>
<dbReference type="EMBL" id="CP093313">
    <property type="protein sequence ID" value="UWZ85258.1"/>
    <property type="molecule type" value="Genomic_DNA"/>
</dbReference>
<dbReference type="GO" id="GO:0016779">
    <property type="term" value="F:nucleotidyltransferase activity"/>
    <property type="evidence" value="ECO:0007669"/>
    <property type="project" value="UniProtKB-KW"/>
</dbReference>
<evidence type="ECO:0000256" key="6">
    <source>
        <dbReference type="SAM" id="MobiDB-lite"/>
    </source>
</evidence>
<name>A0A9J7BU39_9BACT</name>
<evidence type="ECO:0000256" key="1">
    <source>
        <dbReference type="ARBA" id="ARBA00022670"/>
    </source>
</evidence>
<dbReference type="Pfam" id="PF14464">
    <property type="entry name" value="Prok-JAB"/>
    <property type="match status" value="1"/>
</dbReference>
<dbReference type="Proteomes" id="UP001059380">
    <property type="component" value="Chromosome"/>
</dbReference>
<keyword evidence="9" id="KW-0808">Transferase</keyword>
<keyword evidence="3" id="KW-0378">Hydrolase</keyword>
<evidence type="ECO:0000313" key="9">
    <source>
        <dbReference type="EMBL" id="UWZ85258.1"/>
    </source>
</evidence>
<evidence type="ECO:0000256" key="4">
    <source>
        <dbReference type="ARBA" id="ARBA00022833"/>
    </source>
</evidence>